<keyword evidence="1" id="KW-0812">Transmembrane</keyword>
<dbReference type="PANTHER" id="PTHR24092">
    <property type="entry name" value="PROBABLE PHOSPHOLIPID-TRANSPORTING ATPASE"/>
    <property type="match status" value="1"/>
</dbReference>
<dbReference type="InterPro" id="IPR032631">
    <property type="entry name" value="P-type_ATPase_N"/>
</dbReference>
<feature type="transmembrane region" description="Helical" evidence="1">
    <location>
        <begin position="49"/>
        <end position="65"/>
    </location>
</feature>
<dbReference type="Pfam" id="PF16209">
    <property type="entry name" value="PhoLip_ATPase_N"/>
    <property type="match status" value="1"/>
</dbReference>
<sequence length="140" mass="16525">LREDVRRVRINQPNFNKRFRYANNSITTSNYSFWNFIPKNLFEQFQNMANLYFLFMLILQLIPIVSSLDPFSTLLPLLVVVILKALKDLNDDIKRHINDYYLNSQPVQILNGNVLEDRKWRNIIVGNVVLLKNNDCVPVN</sequence>
<dbReference type="OrthoDB" id="377733at2759"/>
<evidence type="ECO:0000256" key="1">
    <source>
        <dbReference type="SAM" id="Phobius"/>
    </source>
</evidence>
<dbReference type="SUPFAM" id="SSF81665">
    <property type="entry name" value="Calcium ATPase, transmembrane domain M"/>
    <property type="match status" value="1"/>
</dbReference>
<dbReference type="AlphaFoldDB" id="A0A814QY21"/>
<comment type="caution">
    <text evidence="3">The sequence shown here is derived from an EMBL/GenBank/DDBJ whole genome shotgun (WGS) entry which is preliminary data.</text>
</comment>
<dbReference type="GO" id="GO:0140326">
    <property type="term" value="F:ATPase-coupled intramembrane lipid transporter activity"/>
    <property type="evidence" value="ECO:0007669"/>
    <property type="project" value="TreeGrafter"/>
</dbReference>
<dbReference type="Proteomes" id="UP000663879">
    <property type="component" value="Unassembled WGS sequence"/>
</dbReference>
<evidence type="ECO:0000259" key="2">
    <source>
        <dbReference type="Pfam" id="PF16209"/>
    </source>
</evidence>
<keyword evidence="1" id="KW-1133">Transmembrane helix</keyword>
<feature type="domain" description="P-type ATPase N-terminal" evidence="2">
    <location>
        <begin position="8"/>
        <end position="73"/>
    </location>
</feature>
<evidence type="ECO:0000313" key="3">
    <source>
        <dbReference type="EMBL" id="CAF1126064.1"/>
    </source>
</evidence>
<feature type="non-terminal residue" evidence="3">
    <location>
        <position position="1"/>
    </location>
</feature>
<name>A0A814QY21_9BILA</name>
<protein>
    <recommendedName>
        <fullName evidence="2">P-type ATPase N-terminal domain-containing protein</fullName>
    </recommendedName>
</protein>
<reference evidence="3" key="1">
    <citation type="submission" date="2021-02" db="EMBL/GenBank/DDBJ databases">
        <authorList>
            <person name="Nowell W R."/>
        </authorList>
    </citation>
    <scope>NUCLEOTIDE SEQUENCE</scope>
    <source>
        <strain evidence="3">Ploen Becks lab</strain>
    </source>
</reference>
<gene>
    <name evidence="3" type="ORF">OXX778_LOCUS22259</name>
</gene>
<dbReference type="GO" id="GO:0005802">
    <property type="term" value="C:trans-Golgi network"/>
    <property type="evidence" value="ECO:0007669"/>
    <property type="project" value="TreeGrafter"/>
</dbReference>
<dbReference type="GO" id="GO:0005886">
    <property type="term" value="C:plasma membrane"/>
    <property type="evidence" value="ECO:0007669"/>
    <property type="project" value="TreeGrafter"/>
</dbReference>
<dbReference type="EMBL" id="CAJNOC010009204">
    <property type="protein sequence ID" value="CAF1126064.1"/>
    <property type="molecule type" value="Genomic_DNA"/>
</dbReference>
<keyword evidence="1" id="KW-0472">Membrane</keyword>
<dbReference type="GO" id="GO:0007030">
    <property type="term" value="P:Golgi organization"/>
    <property type="evidence" value="ECO:0007669"/>
    <property type="project" value="TreeGrafter"/>
</dbReference>
<accession>A0A814QY21</accession>
<organism evidence="3 4">
    <name type="scientific">Brachionus calyciflorus</name>
    <dbReference type="NCBI Taxonomy" id="104777"/>
    <lineage>
        <taxon>Eukaryota</taxon>
        <taxon>Metazoa</taxon>
        <taxon>Spiralia</taxon>
        <taxon>Gnathifera</taxon>
        <taxon>Rotifera</taxon>
        <taxon>Eurotatoria</taxon>
        <taxon>Monogononta</taxon>
        <taxon>Pseudotrocha</taxon>
        <taxon>Ploima</taxon>
        <taxon>Brachionidae</taxon>
        <taxon>Brachionus</taxon>
    </lineage>
</organism>
<evidence type="ECO:0000313" key="4">
    <source>
        <dbReference type="Proteomes" id="UP000663879"/>
    </source>
</evidence>
<keyword evidence="4" id="KW-1185">Reference proteome</keyword>
<proteinExistence type="predicted"/>
<dbReference type="PANTHER" id="PTHR24092:SF48">
    <property type="entry name" value="PHOSPHOLIPID-TRANSPORTING ATPASE IC"/>
    <property type="match status" value="1"/>
</dbReference>
<dbReference type="InterPro" id="IPR023298">
    <property type="entry name" value="ATPase_P-typ_TM_dom_sf"/>
</dbReference>
<dbReference type="GO" id="GO:0045332">
    <property type="term" value="P:phospholipid translocation"/>
    <property type="evidence" value="ECO:0007669"/>
    <property type="project" value="TreeGrafter"/>
</dbReference>